<evidence type="ECO:0000256" key="1">
    <source>
        <dbReference type="SAM" id="MobiDB-lite"/>
    </source>
</evidence>
<feature type="region of interest" description="Disordered" evidence="1">
    <location>
        <begin position="1"/>
        <end position="31"/>
    </location>
</feature>
<protein>
    <submittedName>
        <fullName evidence="2">Uncharacterized protein</fullName>
    </submittedName>
</protein>
<comment type="caution">
    <text evidence="2">The sequence shown here is derived from an EMBL/GenBank/DDBJ whole genome shotgun (WGS) entry which is preliminary data.</text>
</comment>
<dbReference type="AlphaFoldDB" id="A0ABD3P1Z0"/>
<dbReference type="EMBL" id="JABMIG020000311">
    <property type="protein sequence ID" value="KAL3781627.1"/>
    <property type="molecule type" value="Genomic_DNA"/>
</dbReference>
<proteinExistence type="predicted"/>
<evidence type="ECO:0000313" key="3">
    <source>
        <dbReference type="Proteomes" id="UP001516023"/>
    </source>
</evidence>
<evidence type="ECO:0000313" key="2">
    <source>
        <dbReference type="EMBL" id="KAL3781627.1"/>
    </source>
</evidence>
<sequence length="361" mass="40291">MTSRGKRVRVLPGSQLPPHLKGPSSAPPWPPLNPSHLCRIAVVGDESSGKSSVVRKFILRESAHDDRAVKCEDVASIEMPSEAGSAYTSVGTSLAASLTTGPTTASLENSLAEYHKKDVTIWHRLHQVEKQICVRVQVWDMNLHPAPAEDAGASPHSVNSESSHRCVHNAPLLALLTRCNCAIVTVRYPDPASTSTFDSFASISSKEWNAIPHDQNSSRSHWHQLNVLESKIHRWVIFLRSAYENEFNNASTRENGLNISVLLTQADQIISSYSPQHWMELSLCMQRVCRRLGIVSWTFGSCVNTAQQIDLDKIHGTERLSNHQRFLQRMQMEQRSLLQDIEESIEAAFVELIQICLDSSQ</sequence>
<accession>A0ABD3P1Z0</accession>
<reference evidence="2 3" key="1">
    <citation type="journal article" date="2020" name="G3 (Bethesda)">
        <title>Improved Reference Genome for Cyclotella cryptica CCMP332, a Model for Cell Wall Morphogenesis, Salinity Adaptation, and Lipid Production in Diatoms (Bacillariophyta).</title>
        <authorList>
            <person name="Roberts W.R."/>
            <person name="Downey K.M."/>
            <person name="Ruck E.C."/>
            <person name="Traller J.C."/>
            <person name="Alverson A.J."/>
        </authorList>
    </citation>
    <scope>NUCLEOTIDE SEQUENCE [LARGE SCALE GENOMIC DNA]</scope>
    <source>
        <strain evidence="2 3">CCMP332</strain>
    </source>
</reference>
<dbReference type="Proteomes" id="UP001516023">
    <property type="component" value="Unassembled WGS sequence"/>
</dbReference>
<organism evidence="2 3">
    <name type="scientific">Cyclotella cryptica</name>
    <dbReference type="NCBI Taxonomy" id="29204"/>
    <lineage>
        <taxon>Eukaryota</taxon>
        <taxon>Sar</taxon>
        <taxon>Stramenopiles</taxon>
        <taxon>Ochrophyta</taxon>
        <taxon>Bacillariophyta</taxon>
        <taxon>Coscinodiscophyceae</taxon>
        <taxon>Thalassiosirophycidae</taxon>
        <taxon>Stephanodiscales</taxon>
        <taxon>Stephanodiscaceae</taxon>
        <taxon>Cyclotella</taxon>
    </lineage>
</organism>
<gene>
    <name evidence="2" type="ORF">HJC23_002004</name>
</gene>
<name>A0ABD3P1Z0_9STRA</name>
<keyword evidence="3" id="KW-1185">Reference proteome</keyword>